<keyword evidence="3" id="KW-0378">Hydrolase</keyword>
<dbReference type="GO" id="GO:0004553">
    <property type="term" value="F:hydrolase activity, hydrolyzing O-glycosyl compounds"/>
    <property type="evidence" value="ECO:0007669"/>
    <property type="project" value="InterPro"/>
</dbReference>
<dbReference type="InterPro" id="IPR001944">
    <property type="entry name" value="Glycoside_Hdrlase_35"/>
</dbReference>
<organism evidence="7">
    <name type="scientific">Arundo donax</name>
    <name type="common">Giant reed</name>
    <name type="synonym">Donax arundinaceus</name>
    <dbReference type="NCBI Taxonomy" id="35708"/>
    <lineage>
        <taxon>Eukaryota</taxon>
        <taxon>Viridiplantae</taxon>
        <taxon>Streptophyta</taxon>
        <taxon>Embryophyta</taxon>
        <taxon>Tracheophyta</taxon>
        <taxon>Spermatophyta</taxon>
        <taxon>Magnoliopsida</taxon>
        <taxon>Liliopsida</taxon>
        <taxon>Poales</taxon>
        <taxon>Poaceae</taxon>
        <taxon>PACMAD clade</taxon>
        <taxon>Arundinoideae</taxon>
        <taxon>Arundineae</taxon>
        <taxon>Arundo</taxon>
    </lineage>
</organism>
<dbReference type="InterPro" id="IPR008979">
    <property type="entry name" value="Galactose-bd-like_sf"/>
</dbReference>
<accession>A0A0A9EUV6</accession>
<dbReference type="Pfam" id="PF21317">
    <property type="entry name" value="BetaGal_ABD_1"/>
    <property type="match status" value="1"/>
</dbReference>
<evidence type="ECO:0000256" key="5">
    <source>
        <dbReference type="ARBA" id="ARBA00023295"/>
    </source>
</evidence>
<dbReference type="GO" id="GO:0005975">
    <property type="term" value="P:carbohydrate metabolic process"/>
    <property type="evidence" value="ECO:0007669"/>
    <property type="project" value="InterPro"/>
</dbReference>
<evidence type="ECO:0000256" key="3">
    <source>
        <dbReference type="ARBA" id="ARBA00022801"/>
    </source>
</evidence>
<dbReference type="EMBL" id="GBRH01194014">
    <property type="protein sequence ID" value="JAE03882.1"/>
    <property type="molecule type" value="Transcribed_RNA"/>
</dbReference>
<evidence type="ECO:0000259" key="6">
    <source>
        <dbReference type="Pfam" id="PF21317"/>
    </source>
</evidence>
<reference evidence="7" key="1">
    <citation type="submission" date="2014-09" db="EMBL/GenBank/DDBJ databases">
        <authorList>
            <person name="Magalhaes I.L.F."/>
            <person name="Oliveira U."/>
            <person name="Santos F.R."/>
            <person name="Vidigal T.H.D.A."/>
            <person name="Brescovit A.D."/>
            <person name="Santos A.J."/>
        </authorList>
    </citation>
    <scope>NUCLEOTIDE SEQUENCE</scope>
    <source>
        <tissue evidence="7">Shoot tissue taken approximately 20 cm above the soil surface</tissue>
    </source>
</reference>
<evidence type="ECO:0000256" key="2">
    <source>
        <dbReference type="ARBA" id="ARBA00022729"/>
    </source>
</evidence>
<evidence type="ECO:0000256" key="4">
    <source>
        <dbReference type="ARBA" id="ARBA00023180"/>
    </source>
</evidence>
<sequence length="216" mass="24347">MEKGDYGLVKLEKAASLFDIIDNISDPLKVTVSEHPLHMEQLGQMFGFLLYMSEYQGKGPYNILSIPKVHDRAQVFVSCSLDGVRNPIYAGVIERWSSKTLEIPNLRCSSTTSLYILVENMGRVNYGPYIFDRKGILSPVQIDGITLHHWKMYPLSFNALDNLPKLQLITQMPDVKDSKVSIHGDSEKKLQELSLYSNGKSLHSANSASCEMVRHN</sequence>
<feature type="domain" description="Beta-galactosidase 1-like first all-beta" evidence="6">
    <location>
        <begin position="36"/>
        <end position="155"/>
    </location>
</feature>
<evidence type="ECO:0000256" key="1">
    <source>
        <dbReference type="ARBA" id="ARBA00009809"/>
    </source>
</evidence>
<keyword evidence="4" id="KW-0325">Glycoprotein</keyword>
<dbReference type="SUPFAM" id="SSF49785">
    <property type="entry name" value="Galactose-binding domain-like"/>
    <property type="match status" value="1"/>
</dbReference>
<keyword evidence="2" id="KW-0732">Signal</keyword>
<protein>
    <submittedName>
        <fullName evidence="7">BGAL17</fullName>
    </submittedName>
</protein>
<evidence type="ECO:0000313" key="7">
    <source>
        <dbReference type="EMBL" id="JAE03882.1"/>
    </source>
</evidence>
<dbReference type="PANTHER" id="PTHR23421">
    <property type="entry name" value="BETA-GALACTOSIDASE RELATED"/>
    <property type="match status" value="1"/>
</dbReference>
<dbReference type="Gene3D" id="2.60.120.260">
    <property type="entry name" value="Galactose-binding domain-like"/>
    <property type="match status" value="1"/>
</dbReference>
<dbReference type="AlphaFoldDB" id="A0A0A9EUV6"/>
<proteinExistence type="inferred from homology"/>
<keyword evidence="5" id="KW-0326">Glycosidase</keyword>
<dbReference type="InterPro" id="IPR048912">
    <property type="entry name" value="BetaGal1-like_ABD1"/>
</dbReference>
<dbReference type="FunFam" id="2.60.120.260:FF:000021">
    <property type="entry name" value="Beta-galactosidase"/>
    <property type="match status" value="1"/>
</dbReference>
<comment type="similarity">
    <text evidence="1">Belongs to the glycosyl hydrolase 35 family.</text>
</comment>
<reference evidence="7" key="2">
    <citation type="journal article" date="2015" name="Data Brief">
        <title>Shoot transcriptome of the giant reed, Arundo donax.</title>
        <authorList>
            <person name="Barrero R.A."/>
            <person name="Guerrero F.D."/>
            <person name="Moolhuijzen P."/>
            <person name="Goolsby J.A."/>
            <person name="Tidwell J."/>
            <person name="Bellgard S.E."/>
            <person name="Bellgard M.I."/>
        </authorList>
    </citation>
    <scope>NUCLEOTIDE SEQUENCE</scope>
    <source>
        <tissue evidence="7">Shoot tissue taken approximately 20 cm above the soil surface</tissue>
    </source>
</reference>
<name>A0A0A9EUV6_ARUDO</name>